<dbReference type="Pfam" id="PF11390">
    <property type="entry name" value="FdsD"/>
    <property type="match status" value="1"/>
</dbReference>
<evidence type="ECO:0000313" key="1">
    <source>
        <dbReference type="EMBL" id="SHO67616.1"/>
    </source>
</evidence>
<name>A0A1M7ZSH8_9HYPH</name>
<dbReference type="STRING" id="1123029.SAMN02745172_04297"/>
<accession>A0A1M7ZSH8</accession>
<proteinExistence type="predicted"/>
<protein>
    <submittedName>
        <fullName evidence="1">Formate dehydrogenase subunit delta</fullName>
    </submittedName>
</protein>
<reference evidence="1 2" key="1">
    <citation type="submission" date="2016-12" db="EMBL/GenBank/DDBJ databases">
        <authorList>
            <person name="Song W.-J."/>
            <person name="Kurnit D.M."/>
        </authorList>
    </citation>
    <scope>NUCLEOTIDE SEQUENCE [LARGE SCALE GENOMIC DNA]</scope>
    <source>
        <strain evidence="1 2">DSM 19599</strain>
    </source>
</reference>
<dbReference type="Proteomes" id="UP000186406">
    <property type="component" value="Unassembled WGS sequence"/>
</dbReference>
<sequence>MPAEATAGEAADAAAHAFDPAVKLTRMANQIATFFAHQGGEDAEAREQAVAAIADHLVKFWDPRMRRQIRAHLAAGGAGLDPLALDAVARLAD</sequence>
<dbReference type="RefSeq" id="WP_210215485.1">
    <property type="nucleotide sequence ID" value="NZ_FRXO01000016.1"/>
</dbReference>
<gene>
    <name evidence="1" type="ORF">SAMN02745172_04297</name>
</gene>
<dbReference type="AlphaFoldDB" id="A0A1M7ZSH8"/>
<dbReference type="EMBL" id="FRXO01000016">
    <property type="protein sequence ID" value="SHO67616.1"/>
    <property type="molecule type" value="Genomic_DNA"/>
</dbReference>
<dbReference type="InterPro" id="IPR021074">
    <property type="entry name" value="Formate_DH_dsu"/>
</dbReference>
<evidence type="ECO:0000313" key="2">
    <source>
        <dbReference type="Proteomes" id="UP000186406"/>
    </source>
</evidence>
<keyword evidence="2" id="KW-1185">Reference proteome</keyword>
<organism evidence="1 2">
    <name type="scientific">Pseudoxanthobacter soli DSM 19599</name>
    <dbReference type="NCBI Taxonomy" id="1123029"/>
    <lineage>
        <taxon>Bacteria</taxon>
        <taxon>Pseudomonadati</taxon>
        <taxon>Pseudomonadota</taxon>
        <taxon>Alphaproteobacteria</taxon>
        <taxon>Hyphomicrobiales</taxon>
        <taxon>Segnochrobactraceae</taxon>
        <taxon>Pseudoxanthobacter</taxon>
    </lineage>
</organism>